<protein>
    <submittedName>
        <fullName evidence="3">Uncharacterized protein</fullName>
    </submittedName>
</protein>
<dbReference type="AlphaFoldDB" id="A0A914RTB5"/>
<reference evidence="3" key="1">
    <citation type="submission" date="2022-11" db="UniProtKB">
        <authorList>
            <consortium name="WormBaseParasite"/>
        </authorList>
    </citation>
    <scope>IDENTIFICATION</scope>
</reference>
<dbReference type="Proteomes" id="UP000887564">
    <property type="component" value="Unplaced"/>
</dbReference>
<evidence type="ECO:0000256" key="1">
    <source>
        <dbReference type="SAM" id="MobiDB-lite"/>
    </source>
</evidence>
<evidence type="ECO:0000313" key="2">
    <source>
        <dbReference type="Proteomes" id="UP000887564"/>
    </source>
</evidence>
<feature type="compositionally biased region" description="Acidic residues" evidence="1">
    <location>
        <begin position="179"/>
        <end position="195"/>
    </location>
</feature>
<feature type="compositionally biased region" description="Basic and acidic residues" evidence="1">
    <location>
        <begin position="215"/>
        <end position="224"/>
    </location>
</feature>
<organism evidence="2 3">
    <name type="scientific">Parascaris equorum</name>
    <name type="common">Equine roundworm</name>
    <dbReference type="NCBI Taxonomy" id="6256"/>
    <lineage>
        <taxon>Eukaryota</taxon>
        <taxon>Metazoa</taxon>
        <taxon>Ecdysozoa</taxon>
        <taxon>Nematoda</taxon>
        <taxon>Chromadorea</taxon>
        <taxon>Rhabditida</taxon>
        <taxon>Spirurina</taxon>
        <taxon>Ascaridomorpha</taxon>
        <taxon>Ascaridoidea</taxon>
        <taxon>Ascarididae</taxon>
        <taxon>Parascaris</taxon>
    </lineage>
</organism>
<proteinExistence type="predicted"/>
<feature type="region of interest" description="Disordered" evidence="1">
    <location>
        <begin position="160"/>
        <end position="224"/>
    </location>
</feature>
<keyword evidence="2" id="KW-1185">Reference proteome</keyword>
<name>A0A914RTB5_PAREQ</name>
<sequence length="224" mass="25859">MSVVELREMPEVEQKSRSGVWECELEVDDGDEDEYVEDSFLVKDSECEDYFTIIDSFVLPKGALWQRYISSYVFRTHTVIFFLIGSVFDITQIDHPGSAVFATRIKRMVRSTPLRRGVVSLKELTAEKTQKSMLASLEDEESRRLLVEIYPELKDATIASDSSTGQSKKSPAFSFESEKDYEEEDKEESGEDEESFEKYLKKLKGNRSAEEDDELRCYNDDLDE</sequence>
<dbReference type="WBParaSite" id="PEQ_0000951701-mRNA-1">
    <property type="protein sequence ID" value="PEQ_0000951701-mRNA-1"/>
    <property type="gene ID" value="PEQ_0000951701"/>
</dbReference>
<accession>A0A914RTB5</accession>
<feature type="compositionally biased region" description="Polar residues" evidence="1">
    <location>
        <begin position="160"/>
        <end position="169"/>
    </location>
</feature>
<evidence type="ECO:0000313" key="3">
    <source>
        <dbReference type="WBParaSite" id="PEQ_0000951701-mRNA-1"/>
    </source>
</evidence>